<dbReference type="EMBL" id="QGKX02000095">
    <property type="protein sequence ID" value="KAF3573869.1"/>
    <property type="molecule type" value="Genomic_DNA"/>
</dbReference>
<gene>
    <name evidence="1" type="ORF">F2Q69_00058694</name>
</gene>
<dbReference type="Proteomes" id="UP000712600">
    <property type="component" value="Unassembled WGS sequence"/>
</dbReference>
<evidence type="ECO:0000313" key="1">
    <source>
        <dbReference type="EMBL" id="KAF3573869.1"/>
    </source>
</evidence>
<protein>
    <submittedName>
        <fullName evidence="1">Uncharacterized protein</fullName>
    </submittedName>
</protein>
<organism evidence="1 2">
    <name type="scientific">Brassica cretica</name>
    <name type="common">Mustard</name>
    <dbReference type="NCBI Taxonomy" id="69181"/>
    <lineage>
        <taxon>Eukaryota</taxon>
        <taxon>Viridiplantae</taxon>
        <taxon>Streptophyta</taxon>
        <taxon>Embryophyta</taxon>
        <taxon>Tracheophyta</taxon>
        <taxon>Spermatophyta</taxon>
        <taxon>Magnoliopsida</taxon>
        <taxon>eudicotyledons</taxon>
        <taxon>Gunneridae</taxon>
        <taxon>Pentapetalae</taxon>
        <taxon>rosids</taxon>
        <taxon>malvids</taxon>
        <taxon>Brassicales</taxon>
        <taxon>Brassicaceae</taxon>
        <taxon>Brassiceae</taxon>
        <taxon>Brassica</taxon>
    </lineage>
</organism>
<proteinExistence type="predicted"/>
<reference evidence="1" key="1">
    <citation type="submission" date="2019-12" db="EMBL/GenBank/DDBJ databases">
        <title>Genome sequencing and annotation of Brassica cretica.</title>
        <authorList>
            <person name="Studholme D.J."/>
            <person name="Sarris P."/>
        </authorList>
    </citation>
    <scope>NUCLEOTIDE SEQUENCE</scope>
    <source>
        <strain evidence="1">PFS-109/04</strain>
        <tissue evidence="1">Leaf</tissue>
    </source>
</reference>
<comment type="caution">
    <text evidence="1">The sequence shown here is derived from an EMBL/GenBank/DDBJ whole genome shotgun (WGS) entry which is preliminary data.</text>
</comment>
<name>A0A8S9RM23_BRACR</name>
<accession>A0A8S9RM23</accession>
<evidence type="ECO:0000313" key="2">
    <source>
        <dbReference type="Proteomes" id="UP000712600"/>
    </source>
</evidence>
<dbReference type="AlphaFoldDB" id="A0A8S9RM23"/>
<sequence length="50" mass="5701">MQIWLGSWVDEMDGRWVDLIGKMKTGWKDGKLHGNILNAEDLAEIFVVLA</sequence>